<dbReference type="PANTHER" id="PTHR43540:SF1">
    <property type="entry name" value="ISOCHORISMATASE HYDROLASE"/>
    <property type="match status" value="1"/>
</dbReference>
<dbReference type="Pfam" id="PF00857">
    <property type="entry name" value="Isochorismatase"/>
    <property type="match status" value="1"/>
</dbReference>
<gene>
    <name evidence="3" type="ORF">V5O49_04140</name>
</gene>
<dbReference type="Proteomes" id="UP001310387">
    <property type="component" value="Unassembled WGS sequence"/>
</dbReference>
<evidence type="ECO:0000259" key="2">
    <source>
        <dbReference type="Pfam" id="PF00857"/>
    </source>
</evidence>
<dbReference type="RefSeq" id="WP_332901116.1">
    <property type="nucleotide sequence ID" value="NZ_JBAGLP010000110.1"/>
</dbReference>
<dbReference type="SUPFAM" id="SSF52499">
    <property type="entry name" value="Isochorismatase-like hydrolases"/>
    <property type="match status" value="1"/>
</dbReference>
<dbReference type="Gene3D" id="3.40.50.850">
    <property type="entry name" value="Isochorismatase-like"/>
    <property type="match status" value="1"/>
</dbReference>
<sequence>MTDWNAEVETIRRRRAERTKVGPGERPAVVVVDFQRAFTEHENIGPGTAVALEHTQRLLTAARAADVPVIYLVMVLDDLDDRMLAQRVRSSLTERCLRGDPWTEISPVVPPAPQDHVVEKTVASGFWRTRLDDLLAELGVDELVMTGTSTSGCVRATVVDAAYRSLRVSVVEECCDDFRVLSGETSLWDMQDRFGDVVSLDETLERFAARAAGPGRTVDDAAVHA</sequence>
<dbReference type="PANTHER" id="PTHR43540">
    <property type="entry name" value="PEROXYUREIDOACRYLATE/UREIDOACRYLATE AMIDOHYDROLASE-RELATED"/>
    <property type="match status" value="1"/>
</dbReference>
<protein>
    <submittedName>
        <fullName evidence="3">Isochorismatase family protein</fullName>
    </submittedName>
</protein>
<accession>A0ABU7Z4G7</accession>
<dbReference type="InterPro" id="IPR000868">
    <property type="entry name" value="Isochorismatase-like_dom"/>
</dbReference>
<name>A0ABU7Z4G7_9MICO</name>
<evidence type="ECO:0000313" key="3">
    <source>
        <dbReference type="EMBL" id="MEG3614309.1"/>
    </source>
</evidence>
<dbReference type="InterPro" id="IPR050272">
    <property type="entry name" value="Isochorismatase-like_hydrls"/>
</dbReference>
<feature type="domain" description="Isochorismatase-like" evidence="2">
    <location>
        <begin position="28"/>
        <end position="201"/>
    </location>
</feature>
<reference evidence="3" key="1">
    <citation type="journal article" date="2024" name="Antonie Van Leeuwenhoek">
        <title>Isoptericola haloaureus sp. nov., a dimorphic actinobacterium isolated from mangrove sediments of southeast India, implicating biosaline agricultural significance through nitrogen fixation and salt tolerance genes.</title>
        <authorList>
            <person name="Prathaban M."/>
            <person name="Prathiviraj R."/>
            <person name="Ravichandran M."/>
            <person name="Natarajan S.D."/>
            <person name="Sobanaa M."/>
            <person name="Hari Krishna Kumar S."/>
            <person name="Chandrasekar V."/>
            <person name="Selvin J."/>
        </authorList>
    </citation>
    <scope>NUCLEOTIDE SEQUENCE</scope>
    <source>
        <strain evidence="3">MP1014</strain>
    </source>
</reference>
<comment type="caution">
    <text evidence="3">The sequence shown here is derived from an EMBL/GenBank/DDBJ whole genome shotgun (WGS) entry which is preliminary data.</text>
</comment>
<keyword evidence="4" id="KW-1185">Reference proteome</keyword>
<dbReference type="EMBL" id="JBAGLP010000110">
    <property type="protein sequence ID" value="MEG3614309.1"/>
    <property type="molecule type" value="Genomic_DNA"/>
</dbReference>
<organism evidence="3 4">
    <name type="scientific">Isoptericola haloaureus</name>
    <dbReference type="NCBI Taxonomy" id="1542902"/>
    <lineage>
        <taxon>Bacteria</taxon>
        <taxon>Bacillati</taxon>
        <taxon>Actinomycetota</taxon>
        <taxon>Actinomycetes</taxon>
        <taxon>Micrococcales</taxon>
        <taxon>Promicromonosporaceae</taxon>
        <taxon>Isoptericola</taxon>
    </lineage>
</organism>
<evidence type="ECO:0000313" key="4">
    <source>
        <dbReference type="Proteomes" id="UP001310387"/>
    </source>
</evidence>
<dbReference type="InterPro" id="IPR036380">
    <property type="entry name" value="Isochorismatase-like_sf"/>
</dbReference>
<reference evidence="3" key="2">
    <citation type="submission" date="2024-02" db="EMBL/GenBank/DDBJ databases">
        <authorList>
            <person name="Prathaban M."/>
            <person name="Mythili R."/>
            <person name="Sharmila Devi N."/>
            <person name="Sobanaa M."/>
            <person name="Prathiviraj R."/>
            <person name="Selvin J."/>
        </authorList>
    </citation>
    <scope>NUCLEOTIDE SEQUENCE</scope>
    <source>
        <strain evidence="3">MP1014</strain>
    </source>
</reference>
<evidence type="ECO:0000256" key="1">
    <source>
        <dbReference type="ARBA" id="ARBA00022801"/>
    </source>
</evidence>
<keyword evidence="1" id="KW-0378">Hydrolase</keyword>
<proteinExistence type="predicted"/>